<evidence type="ECO:0000313" key="8">
    <source>
        <dbReference type="EMBL" id="KAK3594142.1"/>
    </source>
</evidence>
<dbReference type="PANTHER" id="PTHR11069">
    <property type="entry name" value="GLUCOSYLCERAMIDASE"/>
    <property type="match status" value="1"/>
</dbReference>
<sequence>MGWTPEQQRSFIANDLGPALEENGFGDRIFLPYWADKVLSNSTAAKYVSGIAIHWYEDPFILVLALDNKRDTVALGDWSRAERYAKDILQDLQHWVTGWTDWNMTRDMQGGPNWVSNFVDIRVAVEAVSGDEKDISCVTFLREKQTLANVCAIFGDANIDVSFKVNDVEWYLLYSLLTHSLATFRCNDVS</sequence>
<dbReference type="GO" id="GO:0016020">
    <property type="term" value="C:membrane"/>
    <property type="evidence" value="ECO:0007669"/>
    <property type="project" value="GOC"/>
</dbReference>
<dbReference type="Proteomes" id="UP001195483">
    <property type="component" value="Unassembled WGS sequence"/>
</dbReference>
<dbReference type="AlphaFoldDB" id="A0AAE0SLB1"/>
<dbReference type="Pfam" id="PF02055">
    <property type="entry name" value="Glyco_hydro_30"/>
    <property type="match status" value="2"/>
</dbReference>
<comment type="caution">
    <text evidence="8">The sequence shown here is derived from an EMBL/GenBank/DDBJ whole genome shotgun (WGS) entry which is preliminary data.</text>
</comment>
<gene>
    <name evidence="8" type="ORF">CHS0354_040918</name>
</gene>
<feature type="domain" description="Glycosyl hydrolase family 30 TIM-barrel" evidence="7">
    <location>
        <begin position="69"/>
        <end position="126"/>
    </location>
</feature>
<organism evidence="8 9">
    <name type="scientific">Potamilus streckersoni</name>
    <dbReference type="NCBI Taxonomy" id="2493646"/>
    <lineage>
        <taxon>Eukaryota</taxon>
        <taxon>Metazoa</taxon>
        <taxon>Spiralia</taxon>
        <taxon>Lophotrochozoa</taxon>
        <taxon>Mollusca</taxon>
        <taxon>Bivalvia</taxon>
        <taxon>Autobranchia</taxon>
        <taxon>Heteroconchia</taxon>
        <taxon>Palaeoheterodonta</taxon>
        <taxon>Unionida</taxon>
        <taxon>Unionoidea</taxon>
        <taxon>Unionidae</taxon>
        <taxon>Ambleminae</taxon>
        <taxon>Lampsilini</taxon>
        <taxon>Potamilus</taxon>
    </lineage>
</organism>
<evidence type="ECO:0000256" key="2">
    <source>
        <dbReference type="ARBA" id="ARBA00005382"/>
    </source>
</evidence>
<dbReference type="SUPFAM" id="SSF51445">
    <property type="entry name" value="(Trans)glycosidases"/>
    <property type="match status" value="1"/>
</dbReference>
<keyword evidence="6" id="KW-0443">Lipid metabolism</keyword>
<dbReference type="PANTHER" id="PTHR11069:SF23">
    <property type="entry name" value="LYSOSOMAL ACID GLUCOSYLCERAMIDASE"/>
    <property type="match status" value="1"/>
</dbReference>
<evidence type="ECO:0000256" key="3">
    <source>
        <dbReference type="ARBA" id="ARBA00012658"/>
    </source>
</evidence>
<evidence type="ECO:0000256" key="6">
    <source>
        <dbReference type="RuleBase" id="RU361188"/>
    </source>
</evidence>
<dbReference type="GO" id="GO:0006680">
    <property type="term" value="P:glucosylceramide catabolic process"/>
    <property type="evidence" value="ECO:0007669"/>
    <property type="project" value="TreeGrafter"/>
</dbReference>
<proteinExistence type="inferred from homology"/>
<keyword evidence="6" id="KW-0326">Glycosidase</keyword>
<dbReference type="EC" id="3.2.1.45" evidence="3 6"/>
<keyword evidence="4" id="KW-0732">Signal</keyword>
<evidence type="ECO:0000256" key="5">
    <source>
        <dbReference type="ARBA" id="ARBA00022801"/>
    </source>
</evidence>
<evidence type="ECO:0000259" key="7">
    <source>
        <dbReference type="Pfam" id="PF02055"/>
    </source>
</evidence>
<feature type="domain" description="Glycosyl hydrolase family 30 TIM-barrel" evidence="7">
    <location>
        <begin position="1"/>
        <end position="58"/>
    </location>
</feature>
<accession>A0AAE0SLB1</accession>
<evidence type="ECO:0000313" key="9">
    <source>
        <dbReference type="Proteomes" id="UP001195483"/>
    </source>
</evidence>
<name>A0AAE0SLB1_9BIVA</name>
<dbReference type="InterPro" id="IPR033453">
    <property type="entry name" value="Glyco_hydro_30_TIM-barrel"/>
</dbReference>
<dbReference type="Gene3D" id="3.20.20.80">
    <property type="entry name" value="Glycosidases"/>
    <property type="match status" value="1"/>
</dbReference>
<keyword evidence="5 6" id="KW-0378">Hydrolase</keyword>
<dbReference type="EMBL" id="JAEAOA010002342">
    <property type="protein sequence ID" value="KAK3594142.1"/>
    <property type="molecule type" value="Genomic_DNA"/>
</dbReference>
<keyword evidence="9" id="KW-1185">Reference proteome</keyword>
<reference evidence="8" key="2">
    <citation type="journal article" date="2021" name="Genome Biol. Evol.">
        <title>Developing a high-quality reference genome for a parasitic bivalve with doubly uniparental inheritance (Bivalvia: Unionida).</title>
        <authorList>
            <person name="Smith C.H."/>
        </authorList>
    </citation>
    <scope>NUCLEOTIDE SEQUENCE</scope>
    <source>
        <strain evidence="8">CHS0354</strain>
        <tissue evidence="8">Mantle</tissue>
    </source>
</reference>
<evidence type="ECO:0000256" key="1">
    <source>
        <dbReference type="ARBA" id="ARBA00001013"/>
    </source>
</evidence>
<comment type="similarity">
    <text evidence="2 6">Belongs to the glycosyl hydrolase 30 family.</text>
</comment>
<dbReference type="InterPro" id="IPR017853">
    <property type="entry name" value="GH"/>
</dbReference>
<keyword evidence="6" id="KW-0746">Sphingolipid metabolism</keyword>
<protein>
    <recommendedName>
        <fullName evidence="3 6">Glucosylceramidase</fullName>
        <ecNumber evidence="3 6">3.2.1.45</ecNumber>
    </recommendedName>
</protein>
<reference evidence="8" key="1">
    <citation type="journal article" date="2021" name="Genome Biol. Evol.">
        <title>A High-Quality Reference Genome for a Parasitic Bivalve with Doubly Uniparental Inheritance (Bivalvia: Unionida).</title>
        <authorList>
            <person name="Smith C.H."/>
        </authorList>
    </citation>
    <scope>NUCLEOTIDE SEQUENCE</scope>
    <source>
        <strain evidence="8">CHS0354</strain>
    </source>
</reference>
<comment type="catalytic activity">
    <reaction evidence="1">
        <text>a beta-D-glucosyl-(1&lt;-&gt;1')-N-acylsphing-4-enine + H2O = an N-acylsphing-4-enine + D-glucose</text>
        <dbReference type="Rhea" id="RHEA:13269"/>
        <dbReference type="ChEBI" id="CHEBI:4167"/>
        <dbReference type="ChEBI" id="CHEBI:15377"/>
        <dbReference type="ChEBI" id="CHEBI:22801"/>
        <dbReference type="ChEBI" id="CHEBI:52639"/>
        <dbReference type="EC" id="3.2.1.45"/>
    </reaction>
    <physiologicalReaction direction="left-to-right" evidence="1">
        <dbReference type="Rhea" id="RHEA:13270"/>
    </physiologicalReaction>
</comment>
<dbReference type="InterPro" id="IPR001139">
    <property type="entry name" value="Glyco_hydro_30"/>
</dbReference>
<evidence type="ECO:0000256" key="4">
    <source>
        <dbReference type="ARBA" id="ARBA00022729"/>
    </source>
</evidence>
<dbReference type="GO" id="GO:0004348">
    <property type="term" value="F:glucosylceramidase activity"/>
    <property type="evidence" value="ECO:0007669"/>
    <property type="project" value="UniProtKB-EC"/>
</dbReference>
<reference evidence="8" key="3">
    <citation type="submission" date="2023-05" db="EMBL/GenBank/DDBJ databases">
        <authorList>
            <person name="Smith C.H."/>
        </authorList>
    </citation>
    <scope>NUCLEOTIDE SEQUENCE</scope>
    <source>
        <strain evidence="8">CHS0354</strain>
        <tissue evidence="8">Mantle</tissue>
    </source>
</reference>